<reference evidence="5 6" key="1">
    <citation type="submission" date="2014-07" db="EMBL/GenBank/DDBJ databases">
        <title>Whole Genome Sequence of the Amycolatopsis methanolica 239.</title>
        <authorList>
            <person name="Tang B."/>
        </authorList>
    </citation>
    <scope>NUCLEOTIDE SEQUENCE [LARGE SCALE GENOMIC DNA]</scope>
    <source>
        <strain evidence="5 6">239</strain>
    </source>
</reference>
<dbReference type="GO" id="GO:0000976">
    <property type="term" value="F:transcription cis-regulatory region binding"/>
    <property type="evidence" value="ECO:0007669"/>
    <property type="project" value="TreeGrafter"/>
</dbReference>
<gene>
    <name evidence="5" type="ORF">AMETH_6086</name>
</gene>
<evidence type="ECO:0000259" key="4">
    <source>
        <dbReference type="PROSITE" id="PS01124"/>
    </source>
</evidence>
<keyword evidence="3" id="KW-0804">Transcription</keyword>
<feature type="domain" description="HTH araC/xylS-type" evidence="4">
    <location>
        <begin position="239"/>
        <end position="336"/>
    </location>
</feature>
<evidence type="ECO:0000313" key="5">
    <source>
        <dbReference type="EMBL" id="AIJ26178.1"/>
    </source>
</evidence>
<dbReference type="EMBL" id="CP009110">
    <property type="protein sequence ID" value="AIJ26178.1"/>
    <property type="molecule type" value="Genomic_DNA"/>
</dbReference>
<dbReference type="InterPro" id="IPR020449">
    <property type="entry name" value="Tscrpt_reg_AraC-type_HTH"/>
</dbReference>
<dbReference type="Gene3D" id="1.10.10.60">
    <property type="entry name" value="Homeodomain-like"/>
    <property type="match status" value="1"/>
</dbReference>
<dbReference type="InterPro" id="IPR032687">
    <property type="entry name" value="AraC-type_N"/>
</dbReference>
<dbReference type="SMART" id="SM00342">
    <property type="entry name" value="HTH_ARAC"/>
    <property type="match status" value="1"/>
</dbReference>
<dbReference type="GO" id="GO:0003700">
    <property type="term" value="F:DNA-binding transcription factor activity"/>
    <property type="evidence" value="ECO:0007669"/>
    <property type="project" value="InterPro"/>
</dbReference>
<keyword evidence="1" id="KW-0805">Transcription regulation</keyword>
<keyword evidence="2" id="KW-0238">DNA-binding</keyword>
<dbReference type="GO" id="GO:0005829">
    <property type="term" value="C:cytosol"/>
    <property type="evidence" value="ECO:0007669"/>
    <property type="project" value="TreeGrafter"/>
</dbReference>
<organism evidence="5 6">
    <name type="scientific">Amycolatopsis methanolica 239</name>
    <dbReference type="NCBI Taxonomy" id="1068978"/>
    <lineage>
        <taxon>Bacteria</taxon>
        <taxon>Bacillati</taxon>
        <taxon>Actinomycetota</taxon>
        <taxon>Actinomycetes</taxon>
        <taxon>Pseudonocardiales</taxon>
        <taxon>Pseudonocardiaceae</taxon>
        <taxon>Amycolatopsis</taxon>
        <taxon>Amycolatopsis methanolica group</taxon>
    </lineage>
</organism>
<dbReference type="Proteomes" id="UP000062973">
    <property type="component" value="Chromosome"/>
</dbReference>
<evidence type="ECO:0000256" key="2">
    <source>
        <dbReference type="ARBA" id="ARBA00023125"/>
    </source>
</evidence>
<dbReference type="InterPro" id="IPR009057">
    <property type="entry name" value="Homeodomain-like_sf"/>
</dbReference>
<sequence>MGSESVLRAPASALLLTRLGMERGVPAAESLRGTGLRMADLANPDQPVTAAQEMTVIANLVRTLGDPPGLGLDAGLRYHLTTYGIWGFALISSPTLRSAISVGLRYLDLTYSFCRMTPVEAGDELTLVLDASAAPEELRRFLLERDAAAIHTIQRELLAAPSRLHRVSFAFAPPAGGLARYTEVFGLRPEFGAAADSVSFDRASLDSPLPQAEPLTASLAEAQCRRLLEQRRTRTGLPNRVREVLLGRPQAPPTVVEVASRLHLSPRTLRRRLSEEGTSYRCLLDEVREELADELLDAGRLTVEEVAYRLGYAETSSFTHAFRRWKGVSPRAHRRAVRAHPRPGHR</sequence>
<dbReference type="PANTHER" id="PTHR47894:SF1">
    <property type="entry name" value="HTH-TYPE TRANSCRIPTIONAL REGULATOR VQSM"/>
    <property type="match status" value="1"/>
</dbReference>
<evidence type="ECO:0000256" key="1">
    <source>
        <dbReference type="ARBA" id="ARBA00023015"/>
    </source>
</evidence>
<dbReference type="Pfam" id="PF12625">
    <property type="entry name" value="Arabinose_bd"/>
    <property type="match status" value="1"/>
</dbReference>
<dbReference type="HOGENOM" id="CLU_047522_3_3_11"/>
<dbReference type="PATRIC" id="fig|1068978.7.peg.6538"/>
<dbReference type="SUPFAM" id="SSF46689">
    <property type="entry name" value="Homeodomain-like"/>
    <property type="match status" value="1"/>
</dbReference>
<dbReference type="Pfam" id="PF12833">
    <property type="entry name" value="HTH_18"/>
    <property type="match status" value="1"/>
</dbReference>
<protein>
    <submittedName>
        <fullName evidence="5">Putative transcriptional regulator</fullName>
    </submittedName>
</protein>
<dbReference type="PROSITE" id="PS01124">
    <property type="entry name" value="HTH_ARAC_FAMILY_2"/>
    <property type="match status" value="1"/>
</dbReference>
<dbReference type="PANTHER" id="PTHR47894">
    <property type="entry name" value="HTH-TYPE TRANSCRIPTIONAL REGULATOR GADX"/>
    <property type="match status" value="1"/>
</dbReference>
<dbReference type="KEGG" id="amq:AMETH_6086"/>
<evidence type="ECO:0000313" key="6">
    <source>
        <dbReference type="Proteomes" id="UP000062973"/>
    </source>
</evidence>
<keyword evidence="6" id="KW-1185">Reference proteome</keyword>
<dbReference type="STRING" id="1068978.AMETH_6086"/>
<dbReference type="eggNOG" id="COG2207">
    <property type="taxonomic scope" value="Bacteria"/>
</dbReference>
<accession>A0A076N014</accession>
<evidence type="ECO:0000256" key="3">
    <source>
        <dbReference type="ARBA" id="ARBA00023163"/>
    </source>
</evidence>
<proteinExistence type="predicted"/>
<dbReference type="InterPro" id="IPR018060">
    <property type="entry name" value="HTH_AraC"/>
</dbReference>
<dbReference type="AlphaFoldDB" id="A0A076N014"/>
<name>A0A076N014_AMYME</name>
<dbReference type="PRINTS" id="PR00032">
    <property type="entry name" value="HTHARAC"/>
</dbReference>
<dbReference type="RefSeq" id="WP_017985016.1">
    <property type="nucleotide sequence ID" value="NZ_AQUL01000001.1"/>
</dbReference>